<dbReference type="GO" id="GO:0051287">
    <property type="term" value="F:NAD binding"/>
    <property type="evidence" value="ECO:0007669"/>
    <property type="project" value="InterPro"/>
</dbReference>
<evidence type="ECO:0000256" key="2">
    <source>
        <dbReference type="ARBA" id="ARBA00005854"/>
    </source>
</evidence>
<dbReference type="SUPFAM" id="SSF52283">
    <property type="entry name" value="Formate/glycerate dehydrogenase catalytic domain-like"/>
    <property type="match status" value="1"/>
</dbReference>
<keyword evidence="12" id="KW-1185">Reference proteome</keyword>
<dbReference type="InterPro" id="IPR029753">
    <property type="entry name" value="D-isomer_DH_CS"/>
</dbReference>
<protein>
    <recommendedName>
        <fullName evidence="6">2-oxoglutarate reductase</fullName>
        <ecNumber evidence="3">1.1.1.399</ecNumber>
    </recommendedName>
    <alternativeName>
        <fullName evidence="6">2-oxoglutarate reductase</fullName>
    </alternativeName>
</protein>
<evidence type="ECO:0000256" key="4">
    <source>
        <dbReference type="ARBA" id="ARBA00023002"/>
    </source>
</evidence>
<reference evidence="12" key="1">
    <citation type="submission" date="2017-05" db="EMBL/GenBank/DDBJ databases">
        <authorList>
            <person name="Kirkegaard R."/>
            <person name="Mcilroy J S."/>
        </authorList>
    </citation>
    <scope>NUCLEOTIDE SEQUENCE [LARGE SCALE GENOMIC DNA]</scope>
</reference>
<dbReference type="PANTHER" id="PTHR42789:SF1">
    <property type="entry name" value="D-ISOMER SPECIFIC 2-HYDROXYACID DEHYDROGENASE FAMILY PROTEIN (AFU_ORTHOLOGUE AFUA_6G10090)"/>
    <property type="match status" value="1"/>
</dbReference>
<dbReference type="Pfam" id="PF02826">
    <property type="entry name" value="2-Hacid_dh_C"/>
    <property type="match status" value="1"/>
</dbReference>
<dbReference type="PROSITE" id="PS00670">
    <property type="entry name" value="D_2_HYDROXYACID_DH_2"/>
    <property type="match status" value="1"/>
</dbReference>
<organism evidence="11 12">
    <name type="scientific">Candidatus Brevifilum fermentans</name>
    <dbReference type="NCBI Taxonomy" id="1986204"/>
    <lineage>
        <taxon>Bacteria</taxon>
        <taxon>Bacillati</taxon>
        <taxon>Chloroflexota</taxon>
        <taxon>Anaerolineae</taxon>
        <taxon>Anaerolineales</taxon>
        <taxon>Anaerolineaceae</taxon>
        <taxon>Candidatus Brevifilum</taxon>
    </lineage>
</organism>
<comment type="catalytic activity">
    <reaction evidence="7">
        <text>(R)-2-hydroxyglutarate + NAD(+) = 2-oxoglutarate + NADH + H(+)</text>
        <dbReference type="Rhea" id="RHEA:49612"/>
        <dbReference type="ChEBI" id="CHEBI:15378"/>
        <dbReference type="ChEBI" id="CHEBI:15801"/>
        <dbReference type="ChEBI" id="CHEBI:16810"/>
        <dbReference type="ChEBI" id="CHEBI:57540"/>
        <dbReference type="ChEBI" id="CHEBI:57945"/>
        <dbReference type="EC" id="1.1.1.399"/>
    </reaction>
</comment>
<evidence type="ECO:0000313" key="12">
    <source>
        <dbReference type="Proteomes" id="UP000195514"/>
    </source>
</evidence>
<dbReference type="InterPro" id="IPR036291">
    <property type="entry name" value="NAD(P)-bd_dom_sf"/>
</dbReference>
<dbReference type="EMBL" id="LT859958">
    <property type="protein sequence ID" value="SMX53407.1"/>
    <property type="molecule type" value="Genomic_DNA"/>
</dbReference>
<dbReference type="GO" id="GO:0016616">
    <property type="term" value="F:oxidoreductase activity, acting on the CH-OH group of donors, NAD or NADP as acceptor"/>
    <property type="evidence" value="ECO:0007669"/>
    <property type="project" value="InterPro"/>
</dbReference>
<dbReference type="PANTHER" id="PTHR42789">
    <property type="entry name" value="D-ISOMER SPECIFIC 2-HYDROXYACID DEHYDROGENASE FAMILY PROTEIN (AFU_ORTHOLOGUE AFUA_6G10090)"/>
    <property type="match status" value="1"/>
</dbReference>
<evidence type="ECO:0000256" key="1">
    <source>
        <dbReference type="ARBA" id="ARBA00003800"/>
    </source>
</evidence>
<dbReference type="EC" id="1.1.1.399" evidence="3"/>
<dbReference type="SUPFAM" id="SSF51735">
    <property type="entry name" value="NAD(P)-binding Rossmann-fold domains"/>
    <property type="match status" value="1"/>
</dbReference>
<sequence length="313" mass="33387">MRWKILLTDGLSEISDPDLLASVELIDRKGISPEELLDVIPEMDAVIVRGRTKITDEVLTKATNLKVAGRMGVGVDNIDLKAAEAHGVTVVNAPVSTTVSVAELTLGLMLSLIRSIPKADAGMKAEQWLKKDLVGTELYKKTLGIIGFGNIAKAVLQRALAFDMKVITYGSSKPQDEIRSFGAEPVSFDEFLAQSDIITLHVPHKPQTHYLLNAEAFSKMKDGVLIIDASRGGVVEGSALLDALNSGKVAGAGLDVFEAEPPAAGDLLSTHPKVVATPHIGAQTAEAQLRAGFDIVEEVVAALEGKPLRWKIV</sequence>
<evidence type="ECO:0000256" key="6">
    <source>
        <dbReference type="ARBA" id="ARBA00030455"/>
    </source>
</evidence>
<dbReference type="InterPro" id="IPR006139">
    <property type="entry name" value="D-isomer_2_OHA_DH_cat_dom"/>
</dbReference>
<dbReference type="InterPro" id="IPR050857">
    <property type="entry name" value="D-2-hydroxyacid_DH"/>
</dbReference>
<dbReference type="RefSeq" id="WP_087861345.1">
    <property type="nucleotide sequence ID" value="NZ_LT859958.1"/>
</dbReference>
<dbReference type="OrthoDB" id="9792971at2"/>
<evidence type="ECO:0000256" key="5">
    <source>
        <dbReference type="ARBA" id="ARBA00023027"/>
    </source>
</evidence>
<dbReference type="FunFam" id="3.40.50.720:FF:000021">
    <property type="entry name" value="D-3-phosphoglycerate dehydrogenase"/>
    <property type="match status" value="1"/>
</dbReference>
<comment type="similarity">
    <text evidence="2 8">Belongs to the D-isomer specific 2-hydroxyacid dehydrogenase family.</text>
</comment>
<evidence type="ECO:0000259" key="10">
    <source>
        <dbReference type="Pfam" id="PF02826"/>
    </source>
</evidence>
<dbReference type="Gene3D" id="3.40.50.720">
    <property type="entry name" value="NAD(P)-binding Rossmann-like Domain"/>
    <property type="match status" value="2"/>
</dbReference>
<evidence type="ECO:0000256" key="3">
    <source>
        <dbReference type="ARBA" id="ARBA00013001"/>
    </source>
</evidence>
<accession>A0A1Y6K3I1</accession>
<evidence type="ECO:0000259" key="9">
    <source>
        <dbReference type="Pfam" id="PF00389"/>
    </source>
</evidence>
<proteinExistence type="inferred from homology"/>
<evidence type="ECO:0000256" key="7">
    <source>
        <dbReference type="ARBA" id="ARBA00048126"/>
    </source>
</evidence>
<feature type="domain" description="D-isomer specific 2-hydroxyacid dehydrogenase catalytic" evidence="9">
    <location>
        <begin position="7"/>
        <end position="311"/>
    </location>
</feature>
<gene>
    <name evidence="11" type="primary">serA</name>
    <name evidence="11" type="ORF">CFX1CAM_0341</name>
</gene>
<keyword evidence="4 8" id="KW-0560">Oxidoreductase</keyword>
<dbReference type="AlphaFoldDB" id="A0A1Y6K3I1"/>
<dbReference type="KEGG" id="abat:CFX1CAM_0341"/>
<name>A0A1Y6K3I1_9CHLR</name>
<evidence type="ECO:0000313" key="11">
    <source>
        <dbReference type="EMBL" id="SMX53407.1"/>
    </source>
</evidence>
<keyword evidence="5" id="KW-0520">NAD</keyword>
<dbReference type="Pfam" id="PF00389">
    <property type="entry name" value="2-Hacid_dh"/>
    <property type="match status" value="1"/>
</dbReference>
<dbReference type="Proteomes" id="UP000195514">
    <property type="component" value="Chromosome I"/>
</dbReference>
<comment type="function">
    <text evidence="1">Catalyzes the reversible oxidation of 3-phospho-D-glycerate to 3-phosphonooxypyruvate, the first step of the phosphorylated L-serine biosynthesis pathway. Also catalyzes the reversible oxidation of 2-hydroxyglutarate to 2-oxoglutarate.</text>
</comment>
<evidence type="ECO:0000256" key="8">
    <source>
        <dbReference type="RuleBase" id="RU003719"/>
    </source>
</evidence>
<dbReference type="CDD" id="cd12173">
    <property type="entry name" value="PGDH_4"/>
    <property type="match status" value="1"/>
</dbReference>
<dbReference type="InterPro" id="IPR006140">
    <property type="entry name" value="D-isomer_DH_NAD-bd"/>
</dbReference>
<feature type="domain" description="D-isomer specific 2-hydroxyacid dehydrogenase NAD-binding" evidence="10">
    <location>
        <begin position="106"/>
        <end position="281"/>
    </location>
</feature>